<keyword evidence="2" id="KW-0645">Protease</keyword>
<keyword evidence="5" id="KW-0574">Periplasm</keyword>
<dbReference type="PANTHER" id="PTHR22726:SF1">
    <property type="entry name" value="METALLOENDOPEPTIDASE OMA1, MITOCHONDRIAL"/>
    <property type="match status" value="1"/>
</dbReference>
<keyword evidence="4" id="KW-0732">Signal</keyword>
<evidence type="ECO:0000313" key="11">
    <source>
        <dbReference type="EMBL" id="SUZ85726.1"/>
    </source>
</evidence>
<dbReference type="CDD" id="cd07324">
    <property type="entry name" value="M48C_Oma1-like"/>
    <property type="match status" value="1"/>
</dbReference>
<gene>
    <name evidence="11" type="ORF">METZ01_LOCUS38580</name>
</gene>
<reference evidence="11" key="1">
    <citation type="submission" date="2018-05" db="EMBL/GenBank/DDBJ databases">
        <authorList>
            <person name="Lanie J.A."/>
            <person name="Ng W.-L."/>
            <person name="Kazmierczak K.M."/>
            <person name="Andrzejewski T.M."/>
            <person name="Davidsen T.M."/>
            <person name="Wayne K.J."/>
            <person name="Tettelin H."/>
            <person name="Glass J.I."/>
            <person name="Rusch D."/>
            <person name="Podicherti R."/>
            <person name="Tsui H.-C.T."/>
            <person name="Winkler M.E."/>
        </authorList>
    </citation>
    <scope>NUCLEOTIDE SEQUENCE</scope>
</reference>
<dbReference type="SMART" id="SM00028">
    <property type="entry name" value="TPR"/>
    <property type="match status" value="2"/>
</dbReference>
<dbReference type="HAMAP" id="MF_00997">
    <property type="entry name" value="Protease_BepA"/>
    <property type="match status" value="1"/>
</dbReference>
<evidence type="ECO:0000256" key="8">
    <source>
        <dbReference type="ARBA" id="ARBA00023049"/>
    </source>
</evidence>
<evidence type="ECO:0000256" key="3">
    <source>
        <dbReference type="ARBA" id="ARBA00022723"/>
    </source>
</evidence>
<dbReference type="SUPFAM" id="SSF48452">
    <property type="entry name" value="TPR-like"/>
    <property type="match status" value="1"/>
</dbReference>
<proteinExistence type="inferred from homology"/>
<evidence type="ECO:0000256" key="1">
    <source>
        <dbReference type="ARBA" id="ARBA00001947"/>
    </source>
</evidence>
<dbReference type="Pfam" id="PF01435">
    <property type="entry name" value="Peptidase_M48"/>
    <property type="match status" value="1"/>
</dbReference>
<evidence type="ECO:0000256" key="7">
    <source>
        <dbReference type="ARBA" id="ARBA00022833"/>
    </source>
</evidence>
<evidence type="ECO:0000256" key="2">
    <source>
        <dbReference type="ARBA" id="ARBA00022670"/>
    </source>
</evidence>
<dbReference type="InterPro" id="IPR001915">
    <property type="entry name" value="Peptidase_M48"/>
</dbReference>
<keyword evidence="9" id="KW-0175">Coiled coil</keyword>
<comment type="cofactor">
    <cofactor evidence="1">
        <name>Zn(2+)</name>
        <dbReference type="ChEBI" id="CHEBI:29105"/>
    </cofactor>
</comment>
<dbReference type="InterPro" id="IPR019734">
    <property type="entry name" value="TPR_rpt"/>
</dbReference>
<keyword evidence="7" id="KW-0862">Zinc</keyword>
<dbReference type="PANTHER" id="PTHR22726">
    <property type="entry name" value="METALLOENDOPEPTIDASE OMA1"/>
    <property type="match status" value="1"/>
</dbReference>
<evidence type="ECO:0000256" key="6">
    <source>
        <dbReference type="ARBA" id="ARBA00022801"/>
    </source>
</evidence>
<dbReference type="Pfam" id="PF14559">
    <property type="entry name" value="TPR_19"/>
    <property type="match status" value="1"/>
</dbReference>
<evidence type="ECO:0000259" key="10">
    <source>
        <dbReference type="Pfam" id="PF01435"/>
    </source>
</evidence>
<accession>A0A381R1Y6</accession>
<dbReference type="GO" id="GO:0046872">
    <property type="term" value="F:metal ion binding"/>
    <property type="evidence" value="ECO:0007669"/>
    <property type="project" value="UniProtKB-KW"/>
</dbReference>
<evidence type="ECO:0000256" key="5">
    <source>
        <dbReference type="ARBA" id="ARBA00022764"/>
    </source>
</evidence>
<evidence type="ECO:0000256" key="9">
    <source>
        <dbReference type="SAM" id="Coils"/>
    </source>
</evidence>
<feature type="coiled-coil region" evidence="9">
    <location>
        <begin position="284"/>
        <end position="311"/>
    </location>
</feature>
<dbReference type="PROSITE" id="PS50005">
    <property type="entry name" value="TPR"/>
    <property type="match status" value="2"/>
</dbReference>
<feature type="domain" description="Peptidase M48" evidence="10">
    <location>
        <begin position="76"/>
        <end position="255"/>
    </location>
</feature>
<dbReference type="AlphaFoldDB" id="A0A381R1Y6"/>
<name>A0A381R1Y6_9ZZZZ</name>
<dbReference type="GO" id="GO:0004222">
    <property type="term" value="F:metalloendopeptidase activity"/>
    <property type="evidence" value="ECO:0007669"/>
    <property type="project" value="InterPro"/>
</dbReference>
<evidence type="ECO:0000256" key="4">
    <source>
        <dbReference type="ARBA" id="ARBA00022729"/>
    </source>
</evidence>
<dbReference type="InterPro" id="IPR051156">
    <property type="entry name" value="Mito/Outer_Membr_Metalloprot"/>
</dbReference>
<dbReference type="InterPro" id="IPR030873">
    <property type="entry name" value="Protease_BepA"/>
</dbReference>
<dbReference type="EMBL" id="UINC01001649">
    <property type="protein sequence ID" value="SUZ85726.1"/>
    <property type="molecule type" value="Genomic_DNA"/>
</dbReference>
<keyword evidence="8" id="KW-0482">Metalloprotease</keyword>
<protein>
    <recommendedName>
        <fullName evidence="10">Peptidase M48 domain-containing protein</fullName>
    </recommendedName>
</protein>
<dbReference type="InterPro" id="IPR011990">
    <property type="entry name" value="TPR-like_helical_dom_sf"/>
</dbReference>
<dbReference type="GO" id="GO:0051603">
    <property type="term" value="P:proteolysis involved in protein catabolic process"/>
    <property type="evidence" value="ECO:0007669"/>
    <property type="project" value="TreeGrafter"/>
</dbReference>
<keyword evidence="3" id="KW-0479">Metal-binding</keyword>
<organism evidence="11">
    <name type="scientific">marine metagenome</name>
    <dbReference type="NCBI Taxonomy" id="408172"/>
    <lineage>
        <taxon>unclassified sequences</taxon>
        <taxon>metagenomes</taxon>
        <taxon>ecological metagenomes</taxon>
    </lineage>
</organism>
<sequence length="485" mass="54928">MIENKSLSSNLMKSLVLMILFTSSFNVSSEESLPELGDTSSSAISLDSEYRLGRLYMAQLRRSVPDLKDPLVQDYSEHLIYRLSEYSQLEDRRLEIVMIRDESINAFAAPGGIIGIYSGLIYHSETEGQLVSVLSHELAHLSQRHFARNLQRQQDRSLSNALILLASIAIAASTSPEAIMAGQQVLAQQALSYSRSNEQEADRIGFLTMISAGFDPESMPQMFEMLQALSRLSGANELEFLRSHPLTKKRISDSRTRAREIKGSNYKNSLDFSLIKQRISIGLFKTSRQAVMQLRQEKRRAKNERQNIIAGYGLGLALSRDNKYSAALDEIRQALKLDEENLILQTALLEIHLNAGNGLEAVGVGKNLIEMNPSNYPISMLYARALMHQKQYGTAEEVLKNLLLKRKDDPQIWYWLAEVQGLARKIIALHQSRAEYFYLTGNYDRAIEHLRYALELAGNNFQLNEVLQTKIENVFATQEELKDFT</sequence>
<keyword evidence="6" id="KW-0378">Hydrolase</keyword>
<dbReference type="GO" id="GO:0016020">
    <property type="term" value="C:membrane"/>
    <property type="evidence" value="ECO:0007669"/>
    <property type="project" value="InterPro"/>
</dbReference>
<dbReference type="Gene3D" id="1.25.40.10">
    <property type="entry name" value="Tetratricopeptide repeat domain"/>
    <property type="match status" value="1"/>
</dbReference>
<dbReference type="Gene3D" id="3.30.2010.10">
    <property type="entry name" value="Metalloproteases ('zincins'), catalytic domain"/>
    <property type="match status" value="1"/>
</dbReference>